<proteinExistence type="inferred from homology"/>
<dbReference type="KEGG" id="cmav:ABHF33_05230"/>
<evidence type="ECO:0000256" key="3">
    <source>
        <dbReference type="SAM" id="Phobius"/>
    </source>
</evidence>
<dbReference type="EMBL" id="CP157355">
    <property type="protein sequence ID" value="XBM02329.1"/>
    <property type="molecule type" value="Genomic_DNA"/>
</dbReference>
<dbReference type="GO" id="GO:0043107">
    <property type="term" value="P:type IV pilus-dependent motility"/>
    <property type="evidence" value="ECO:0007669"/>
    <property type="project" value="TreeGrafter"/>
</dbReference>
<evidence type="ECO:0000256" key="2">
    <source>
        <dbReference type="ARBA" id="ARBA00022481"/>
    </source>
</evidence>
<dbReference type="InterPro" id="IPR045584">
    <property type="entry name" value="Pilin-like"/>
</dbReference>
<dbReference type="PANTHER" id="PTHR30093:SF34">
    <property type="entry name" value="PREPILIN PEPTIDASE-DEPENDENT PROTEIN D"/>
    <property type="match status" value="1"/>
</dbReference>
<dbReference type="Gene3D" id="3.30.700.10">
    <property type="entry name" value="Glycoprotein, Type 4 Pilin"/>
    <property type="match status" value="1"/>
</dbReference>
<keyword evidence="3" id="KW-1133">Transmembrane helix</keyword>
<organism evidence="4">
    <name type="scientific">Chitinibacter mangrovi</name>
    <dbReference type="NCBI Taxonomy" id="3153927"/>
    <lineage>
        <taxon>Bacteria</taxon>
        <taxon>Pseudomonadati</taxon>
        <taxon>Pseudomonadota</taxon>
        <taxon>Betaproteobacteria</taxon>
        <taxon>Neisseriales</taxon>
        <taxon>Chitinibacteraceae</taxon>
        <taxon>Chitinibacter</taxon>
    </lineage>
</organism>
<accession>A0AAU7FEC9</accession>
<gene>
    <name evidence="4" type="ORF">ABHF33_05230</name>
</gene>
<dbReference type="InterPro" id="IPR012902">
    <property type="entry name" value="N_methyl_site"/>
</dbReference>
<dbReference type="PROSITE" id="PS00409">
    <property type="entry name" value="PROKAR_NTER_METHYL"/>
    <property type="match status" value="1"/>
</dbReference>
<comment type="similarity">
    <text evidence="1">Belongs to the N-Me-Phe pilin family.</text>
</comment>
<evidence type="ECO:0000313" key="4">
    <source>
        <dbReference type="EMBL" id="XBM02329.1"/>
    </source>
</evidence>
<dbReference type="PANTHER" id="PTHR30093">
    <property type="entry name" value="GENERAL SECRETION PATHWAY PROTEIN G"/>
    <property type="match status" value="1"/>
</dbReference>
<keyword evidence="3" id="KW-0812">Transmembrane</keyword>
<sequence length="119" mass="12098">MKRAQQGFTLIELMIVVAIIGILAAIALPQYKQYTERSADNACLAEAKAASNLVTTAVSAANEALYPNPVPTGKACDGSFGVPADYATAAAGTTWTANSTKGTNTVTCTIATGNCVAAP</sequence>
<dbReference type="NCBIfam" id="TIGR02532">
    <property type="entry name" value="IV_pilin_GFxxxE"/>
    <property type="match status" value="1"/>
</dbReference>
<evidence type="ECO:0000256" key="1">
    <source>
        <dbReference type="ARBA" id="ARBA00005233"/>
    </source>
</evidence>
<dbReference type="SUPFAM" id="SSF54523">
    <property type="entry name" value="Pili subunits"/>
    <property type="match status" value="1"/>
</dbReference>
<keyword evidence="2" id="KW-0488">Methylation</keyword>
<dbReference type="AlphaFoldDB" id="A0AAU7FEC9"/>
<reference evidence="4" key="1">
    <citation type="submission" date="2024-05" db="EMBL/GenBank/DDBJ databases">
        <authorList>
            <person name="Yang L."/>
            <person name="Pan L."/>
        </authorList>
    </citation>
    <scope>NUCLEOTIDE SEQUENCE</scope>
    <source>
        <strain evidence="4">FCG-7</strain>
    </source>
</reference>
<dbReference type="GO" id="GO:0044096">
    <property type="term" value="C:type IV pilus"/>
    <property type="evidence" value="ECO:0007669"/>
    <property type="project" value="TreeGrafter"/>
</dbReference>
<dbReference type="Pfam" id="PF07963">
    <property type="entry name" value="N_methyl"/>
    <property type="match status" value="1"/>
</dbReference>
<keyword evidence="3" id="KW-0472">Membrane</keyword>
<feature type="transmembrane region" description="Helical" evidence="3">
    <location>
        <begin position="7"/>
        <end position="28"/>
    </location>
</feature>
<protein>
    <submittedName>
        <fullName evidence="4">Prepilin-type N-terminal cleavage/methylation domain-containing protein</fullName>
    </submittedName>
</protein>
<name>A0AAU7FEC9_9NEIS</name>